<gene>
    <name evidence="1" type="ORF">K1T71_011156</name>
</gene>
<evidence type="ECO:0000313" key="2">
    <source>
        <dbReference type="Proteomes" id="UP000824533"/>
    </source>
</evidence>
<sequence length="1474" mass="166313">MWSRVVLAFSCLFIENYISSQPLNLELDNVRLARQLDFGECCPCPGPAGLSDDKSRDALQSLLPRTDDLDDCPCRYRSADSDGSSSIFFPTATRPFAKQNDEKEEPKNLLEPEVDLASSMLETLREVTEEEYQDALARDAARAKVAEENMLKDAIPEESGRNTVTIIVSPRQNEGDEVLSDASHVQESRCIHPLGRTLGRIRMPPPNPSNVLNEILKLPKKRPVGLLHRNLLDIDSYGGASSVRENVVDPMGKIFKSSQGRTEDGRSIIGKTPIFTQSKQSNLLINDNGDGVCDDLGFASSNMQERFVEKQNPKLKLKSLIPIEKLLEVKQTTPLKNILKLKDVEFIRPENHKQNKLLPKLELKPLFNRNSKNLLDLNELLNGLKFNFKKDVVPENASKNLKTDILDSVPNTSNVNSKQTNIKEECEVENTQYKPIDINTNVTQIDGGTTTELLDSILSPSESEPIFTINDESNQEEFKRSDSNENIQNESLDENTNNIMQQESINMLELPSNEENQRNAEFLESMNKQHVATHNDNFTGKSTEHLNDLESNKDSLLNSNKLNYFVTQPIDLINDEGSSLSKTSNVEGIFLEEKASEVVGETILPLQKILSLDDEIPQVRKPLKSVKENFEKKLEEMKPKFLLLKPNILRLDGNKESVHDLIKDPESCQVNNISDNSGAETRKEDSKEIKDNAMSIAELQNLSNSLLKLSNKLEEQAVIKDDISKNDVVELNNDVSEPTTILKSNKTDILIERQLTPRKNGLKEDAEKSCPSDLDYRKIDVEEVNHVLKENTNEMDAEASEPIISKILKNTLGLYKENTPGDVIVEPSLFEDFPNIDNSNIFGNLPTVDDIRDQLSSIFGTNDRNNNENLSSKTTAEATCPTDDNEDVESLMSAEPSTLNNRLAPMDDMNSHFFQWKPIGAQPDILKSFRSNLKLPKNLEIKPKRLQSSLGNKSSSLGTLSIDSKHKPKSRLNTKSIFDDDLANHLKSPRGNLPNLEDFTSTLKENAQNLLNRGRELIPYNLEPIPSVGTLTENLRTHAENAAKNLQQTVESTLKQSRPSTLFSEHLSRPNDILQRIASVREDLNDKIIGLHHDFNDRLTTLHENIFDQSRFMSNRIPVMKSRDRVGSNNVQNLRKNKSKPMKLFTAESIAEPIEIINHERNNNFDKDIPHGNTRVQQERSRLRPYKPTSNIPVPKSVEVPRLELTSRKPPVALSQPHFRAGDLVSFPDKEKPSLKSKYRTFLRKEVNPFKDSKFTITFATTTQTPTTPMSKPKTLPASSDSWLRSTGRNNDFVTNRATSRMPKLKSFDTNVLPSEVQFSKLPAPTKLLSIDSENVNLDPKTTNTFKSKQQSIPIRTFAHSVGQPVNSNDADLSVMSRSVEDETKEQNDEVIEKPWSAIKWPKKVNDLFLTQVRESIKSRKNIIEPNKGFESNNAQISNKDMTKSASENTDIALIDKHLKENVTYKCKMICTRE</sequence>
<name>A0ACC1CN19_9NEOP</name>
<comment type="caution">
    <text evidence="1">The sequence shown here is derived from an EMBL/GenBank/DDBJ whole genome shotgun (WGS) entry which is preliminary data.</text>
</comment>
<proteinExistence type="predicted"/>
<dbReference type="EMBL" id="CM034406">
    <property type="protein sequence ID" value="KAJ0172980.1"/>
    <property type="molecule type" value="Genomic_DNA"/>
</dbReference>
<dbReference type="Proteomes" id="UP000824533">
    <property type="component" value="Linkage Group LG20"/>
</dbReference>
<organism evidence="1 2">
    <name type="scientific">Dendrolimus kikuchii</name>
    <dbReference type="NCBI Taxonomy" id="765133"/>
    <lineage>
        <taxon>Eukaryota</taxon>
        <taxon>Metazoa</taxon>
        <taxon>Ecdysozoa</taxon>
        <taxon>Arthropoda</taxon>
        <taxon>Hexapoda</taxon>
        <taxon>Insecta</taxon>
        <taxon>Pterygota</taxon>
        <taxon>Neoptera</taxon>
        <taxon>Endopterygota</taxon>
        <taxon>Lepidoptera</taxon>
        <taxon>Glossata</taxon>
        <taxon>Ditrysia</taxon>
        <taxon>Bombycoidea</taxon>
        <taxon>Lasiocampidae</taxon>
        <taxon>Dendrolimus</taxon>
    </lineage>
</organism>
<evidence type="ECO:0000313" key="1">
    <source>
        <dbReference type="EMBL" id="KAJ0172980.1"/>
    </source>
</evidence>
<protein>
    <submittedName>
        <fullName evidence="1">Uncharacterized protein</fullName>
    </submittedName>
</protein>
<reference evidence="1 2" key="1">
    <citation type="journal article" date="2021" name="Front. Genet.">
        <title>Chromosome-Level Genome Assembly Reveals Significant Gene Expansion in the Toll and IMD Signaling Pathways of Dendrolimus kikuchii.</title>
        <authorList>
            <person name="Zhou J."/>
            <person name="Wu P."/>
            <person name="Xiong Z."/>
            <person name="Liu N."/>
            <person name="Zhao N."/>
            <person name="Ji M."/>
            <person name="Qiu Y."/>
            <person name="Yang B."/>
        </authorList>
    </citation>
    <scope>NUCLEOTIDE SEQUENCE [LARGE SCALE GENOMIC DNA]</scope>
    <source>
        <strain evidence="1">Ann1</strain>
    </source>
</reference>
<keyword evidence="2" id="KW-1185">Reference proteome</keyword>
<accession>A0ACC1CN19</accession>